<dbReference type="SUPFAM" id="SSF50494">
    <property type="entry name" value="Trypsin-like serine proteases"/>
    <property type="match status" value="2"/>
</dbReference>
<dbReference type="FunFam" id="2.40.10.10:FF:000096">
    <property type="entry name" value="Glyoxysomal processing protease glyoxysomal"/>
    <property type="match status" value="1"/>
</dbReference>
<comment type="caution">
    <text evidence="2">The sequence shown here is derived from an EMBL/GenBank/DDBJ whole genome shotgun (WGS) entry which is preliminary data.</text>
</comment>
<protein>
    <submittedName>
        <fullName evidence="2">Serine protease</fullName>
    </submittedName>
</protein>
<feature type="region of interest" description="Disordered" evidence="1">
    <location>
        <begin position="693"/>
        <end position="721"/>
    </location>
</feature>
<dbReference type="GO" id="GO:0005777">
    <property type="term" value="C:peroxisome"/>
    <property type="evidence" value="ECO:0007669"/>
    <property type="project" value="InterPro"/>
</dbReference>
<dbReference type="GO" id="GO:0004252">
    <property type="term" value="F:serine-type endopeptidase activity"/>
    <property type="evidence" value="ECO:0007669"/>
    <property type="project" value="InterPro"/>
</dbReference>
<evidence type="ECO:0000313" key="3">
    <source>
        <dbReference type="Proteomes" id="UP001454036"/>
    </source>
</evidence>
<gene>
    <name evidence="2" type="ORF">LIER_19503</name>
</gene>
<dbReference type="InterPro" id="IPR009003">
    <property type="entry name" value="Peptidase_S1_PA"/>
</dbReference>
<dbReference type="PANTHER" id="PTHR21004:SF0">
    <property type="entry name" value="PEROXISOMAL LEADER PEPTIDE-PROCESSING PROTEASE"/>
    <property type="match status" value="1"/>
</dbReference>
<dbReference type="PANTHER" id="PTHR21004">
    <property type="entry name" value="SERINE PROTEASE-RELATED"/>
    <property type="match status" value="1"/>
</dbReference>
<proteinExistence type="predicted"/>
<dbReference type="Proteomes" id="UP001454036">
    <property type="component" value="Unassembled WGS sequence"/>
</dbReference>
<organism evidence="2 3">
    <name type="scientific">Lithospermum erythrorhizon</name>
    <name type="common">Purple gromwell</name>
    <name type="synonym">Lithospermum officinale var. erythrorhizon</name>
    <dbReference type="NCBI Taxonomy" id="34254"/>
    <lineage>
        <taxon>Eukaryota</taxon>
        <taxon>Viridiplantae</taxon>
        <taxon>Streptophyta</taxon>
        <taxon>Embryophyta</taxon>
        <taxon>Tracheophyta</taxon>
        <taxon>Spermatophyta</taxon>
        <taxon>Magnoliopsida</taxon>
        <taxon>eudicotyledons</taxon>
        <taxon>Gunneridae</taxon>
        <taxon>Pentapetalae</taxon>
        <taxon>asterids</taxon>
        <taxon>lamiids</taxon>
        <taxon>Boraginales</taxon>
        <taxon>Boraginaceae</taxon>
        <taxon>Boraginoideae</taxon>
        <taxon>Lithospermeae</taxon>
        <taxon>Lithospermum</taxon>
    </lineage>
</organism>
<dbReference type="InterPro" id="IPR043504">
    <property type="entry name" value="Peptidase_S1_PA_chymotrypsin"/>
</dbReference>
<dbReference type="Gene3D" id="2.40.10.10">
    <property type="entry name" value="Trypsin-like serine proteases"/>
    <property type="match status" value="3"/>
</dbReference>
<name>A0AAV3QIU8_LITER</name>
<reference evidence="2 3" key="1">
    <citation type="submission" date="2024-01" db="EMBL/GenBank/DDBJ databases">
        <title>The complete chloroplast genome sequence of Lithospermum erythrorhizon: insights into the phylogenetic relationship among Boraginaceae species and the maternal lineages of purple gromwells.</title>
        <authorList>
            <person name="Okada T."/>
            <person name="Watanabe K."/>
        </authorList>
    </citation>
    <scope>NUCLEOTIDE SEQUENCE [LARGE SCALE GENOMIC DNA]</scope>
</reference>
<sequence>MGFQEIVDVARNFAVMVRIQGPDPKGLKMQKHAFHLYNSGKTTLSASGMLLPGYTYNSSMNKQKSSGDQVHWSKNSMLVLTVASVIEPFLSQQYRDNATKDNPQLLPGVQIDVMVEGEKVVDNNFSFVKTEAPCWLPAELLSVVNIPVAAEAVQSILETSSGSLDYGWEVGWSLVSYADRQQSINDVMKSQVDQSSSRSQRDMVVTELRDPNLLSKATTRIALLRVPLEVGEGFKKLNMFPPSKRGDVLLTMGSPFGILSPVHFFNSIAVGSVANSYQPNSSITSLLMADIRCLPGMEGAPIFGDHSQFIGILIQPLRQKTSGAEVQMIISWDAIMYSIKYLIQDAAQTSKHVDSDNGMLDSERTKSTERLHADGTSSHFKEPLDTLLPSSVEKAMSAICLITTGDGAWASGVLINSEGLILTNAHLFEPWRFKKEATNGDKQKTRSAVSLIQSGENLFSRHDSLSGSSRHDMMSRGYETTDSLGKCKESRSSLARHGSQRSIQVRLDFKKPWTWIDARVVYISKGPLDFALLQLESIPDQLIPINVDFKTPSTGSEVYVVGHGLFGPRYELLPSACLGIIAKVVEAKNLQLHKSMPRLSTHGGFPVMLETTAAVHPGGSGGAVINGDGYMVGLVTSNARHGGGMVIPHLNFSIPCAALEPIFHYSRDMQESSLLHDLDKPNEDISTVWALKPPAVPPRPSPDLSKLPSFPGADDKSSKGSRFSKFITELGDLGSGSSKLLPSKL</sequence>
<dbReference type="AlphaFoldDB" id="A0AAV3QIU8"/>
<evidence type="ECO:0000256" key="1">
    <source>
        <dbReference type="SAM" id="MobiDB-lite"/>
    </source>
</evidence>
<keyword evidence="3" id="KW-1185">Reference proteome</keyword>
<dbReference type="Pfam" id="PF13365">
    <property type="entry name" value="Trypsin_2"/>
    <property type="match status" value="1"/>
</dbReference>
<dbReference type="GO" id="GO:0016485">
    <property type="term" value="P:protein processing"/>
    <property type="evidence" value="ECO:0007669"/>
    <property type="project" value="InterPro"/>
</dbReference>
<keyword evidence="2" id="KW-0645">Protease</keyword>
<accession>A0AAV3QIU8</accession>
<dbReference type="EMBL" id="BAABME010004827">
    <property type="protein sequence ID" value="GAA0163704.1"/>
    <property type="molecule type" value="Genomic_DNA"/>
</dbReference>
<dbReference type="InterPro" id="IPR039245">
    <property type="entry name" value="TYSND1/DEG15"/>
</dbReference>
<evidence type="ECO:0000313" key="2">
    <source>
        <dbReference type="EMBL" id="GAA0163704.1"/>
    </source>
</evidence>
<keyword evidence="2" id="KW-0378">Hydrolase</keyword>